<evidence type="ECO:0000313" key="2">
    <source>
        <dbReference type="Proteomes" id="UP001162501"/>
    </source>
</evidence>
<sequence>MEPQEVVAGKQVFATKPVSEKLREIPYQEMTSHGSDSLLPQKWCTAALKAQWRAVTHAVYKLEGSPRLSSAWKGATEEEEEEGIWRCESGPGAIRAASAGFVFTCQ</sequence>
<evidence type="ECO:0000313" key="1">
    <source>
        <dbReference type="EMBL" id="CAN0202362.1"/>
    </source>
</evidence>
<protein>
    <submittedName>
        <fullName evidence="1">Uncharacterized protein</fullName>
    </submittedName>
</protein>
<reference evidence="1" key="1">
    <citation type="submission" date="2023-05" db="EMBL/GenBank/DDBJ databases">
        <authorList>
            <consortium name="ELIXIR-Norway"/>
        </authorList>
    </citation>
    <scope>NUCLEOTIDE SEQUENCE</scope>
</reference>
<gene>
    <name evidence="1" type="ORF">MRATA1EN22A_LOCUS13588</name>
</gene>
<organism evidence="1 2">
    <name type="scientific">Rangifer tarandus platyrhynchus</name>
    <name type="common">Svalbard reindeer</name>
    <dbReference type="NCBI Taxonomy" id="3082113"/>
    <lineage>
        <taxon>Eukaryota</taxon>
        <taxon>Metazoa</taxon>
        <taxon>Chordata</taxon>
        <taxon>Craniata</taxon>
        <taxon>Vertebrata</taxon>
        <taxon>Euteleostomi</taxon>
        <taxon>Mammalia</taxon>
        <taxon>Eutheria</taxon>
        <taxon>Laurasiatheria</taxon>
        <taxon>Artiodactyla</taxon>
        <taxon>Ruminantia</taxon>
        <taxon>Pecora</taxon>
        <taxon>Cervidae</taxon>
        <taxon>Odocoileinae</taxon>
        <taxon>Rangifer</taxon>
    </lineage>
</organism>
<dbReference type="Proteomes" id="UP001162501">
    <property type="component" value="Chromosome 23"/>
</dbReference>
<accession>A0AC59Z3G9</accession>
<reference evidence="1" key="2">
    <citation type="submission" date="2025-03" db="EMBL/GenBank/DDBJ databases">
        <authorList>
            <consortium name="ELIXIR-Norway"/>
            <consortium name="Elixir Norway"/>
        </authorList>
    </citation>
    <scope>NUCLEOTIDE SEQUENCE</scope>
</reference>
<name>A0AC59Z3G9_RANTA</name>
<dbReference type="EMBL" id="OX596107">
    <property type="protein sequence ID" value="CAN0202362.1"/>
    <property type="molecule type" value="Genomic_DNA"/>
</dbReference>
<proteinExistence type="predicted"/>